<dbReference type="InterPro" id="IPR050807">
    <property type="entry name" value="TransReg_Diox_bact_type"/>
</dbReference>
<dbReference type="KEGG" id="oni:Osc7112_1184"/>
<dbReference type="CDD" id="cd00093">
    <property type="entry name" value="HTH_XRE"/>
    <property type="match status" value="1"/>
</dbReference>
<evidence type="ECO:0000313" key="5">
    <source>
        <dbReference type="Proteomes" id="UP000010478"/>
    </source>
</evidence>
<dbReference type="RefSeq" id="WP_015175055.1">
    <property type="nucleotide sequence ID" value="NC_019729.1"/>
</dbReference>
<dbReference type="REBASE" id="57991">
    <property type="entry name" value="Oni7112ORF1183P"/>
</dbReference>
<dbReference type="PROSITE" id="PS50943">
    <property type="entry name" value="HTH_CROC1"/>
    <property type="match status" value="1"/>
</dbReference>
<dbReference type="EC" id="3.1.21.4" evidence="4"/>
<organism evidence="4 5">
    <name type="scientific">Phormidium nigroviride PCC 7112</name>
    <dbReference type="NCBI Taxonomy" id="179408"/>
    <lineage>
        <taxon>Bacteria</taxon>
        <taxon>Bacillati</taxon>
        <taxon>Cyanobacteriota</taxon>
        <taxon>Cyanophyceae</taxon>
        <taxon>Oscillatoriophycideae</taxon>
        <taxon>Oscillatoriales</taxon>
        <taxon>Oscillatoriaceae</taxon>
        <taxon>Phormidium</taxon>
    </lineage>
</organism>
<name>K9VCS8_9CYAN</name>
<dbReference type="SUPFAM" id="SSF47413">
    <property type="entry name" value="lambda repressor-like DNA-binding domains"/>
    <property type="match status" value="1"/>
</dbReference>
<keyword evidence="2" id="KW-0175">Coiled coil</keyword>
<dbReference type="eggNOG" id="COG1396">
    <property type="taxonomic scope" value="Bacteria"/>
</dbReference>
<dbReference type="AlphaFoldDB" id="K9VCS8"/>
<feature type="domain" description="HTH cro/C1-type" evidence="3">
    <location>
        <begin position="14"/>
        <end position="68"/>
    </location>
</feature>
<dbReference type="OrthoDB" id="9814553at2"/>
<dbReference type="SMART" id="SM00530">
    <property type="entry name" value="HTH_XRE"/>
    <property type="match status" value="1"/>
</dbReference>
<gene>
    <name evidence="4" type="ORF">Osc7112_1184</name>
</gene>
<dbReference type="Pfam" id="PF09225">
    <property type="entry name" value="Endonuc-PvuII"/>
    <property type="match status" value="1"/>
</dbReference>
<dbReference type="HOGENOM" id="CLU_992633_0_0_3"/>
<reference evidence="4 5" key="1">
    <citation type="submission" date="2012-05" db="EMBL/GenBank/DDBJ databases">
        <title>Finished chromosome of genome of Oscillatoria sp. PCC 7112.</title>
        <authorList>
            <consortium name="US DOE Joint Genome Institute"/>
            <person name="Gugger M."/>
            <person name="Coursin T."/>
            <person name="Rippka R."/>
            <person name="Tandeau De Marsac N."/>
            <person name="Huntemann M."/>
            <person name="Wei C.-L."/>
            <person name="Han J."/>
            <person name="Detter J.C."/>
            <person name="Han C."/>
            <person name="Tapia R."/>
            <person name="Davenport K."/>
            <person name="Daligault H."/>
            <person name="Erkkila T."/>
            <person name="Gu W."/>
            <person name="Munk A.C.C."/>
            <person name="Teshima H."/>
            <person name="Xu Y."/>
            <person name="Chain P."/>
            <person name="Chen A."/>
            <person name="Krypides N."/>
            <person name="Mavromatis K."/>
            <person name="Markowitz V."/>
            <person name="Szeto E."/>
            <person name="Ivanova N."/>
            <person name="Mikhailova N."/>
            <person name="Ovchinnikova G."/>
            <person name="Pagani I."/>
            <person name="Pati A."/>
            <person name="Goodwin L."/>
            <person name="Peters L."/>
            <person name="Pitluck S."/>
            <person name="Woyke T."/>
            <person name="Kerfeld C."/>
        </authorList>
    </citation>
    <scope>NUCLEOTIDE SEQUENCE [LARGE SCALE GENOMIC DNA]</scope>
    <source>
        <strain evidence="4 5">PCC 7112</strain>
    </source>
</reference>
<dbReference type="InterPro" id="IPR001387">
    <property type="entry name" value="Cro/C1-type_HTH"/>
</dbReference>
<dbReference type="PANTHER" id="PTHR46797">
    <property type="entry name" value="HTH-TYPE TRANSCRIPTIONAL REGULATOR"/>
    <property type="match status" value="1"/>
</dbReference>
<dbReference type="GO" id="GO:0003700">
    <property type="term" value="F:DNA-binding transcription factor activity"/>
    <property type="evidence" value="ECO:0007669"/>
    <property type="project" value="TreeGrafter"/>
</dbReference>
<feature type="coiled-coil region" evidence="2">
    <location>
        <begin position="7"/>
        <end position="34"/>
    </location>
</feature>
<dbReference type="Pfam" id="PF01381">
    <property type="entry name" value="HTH_3"/>
    <property type="match status" value="1"/>
</dbReference>
<sequence>MNYKEARQQFAAKVSQLRREKRMTQDELAELIDKTTDYISLLERGERSPSFEVIFALAEALDVPATYLISFSQSGESTALISTLIAEPVSPSVVEPVEEAVTTEAERISDAKRLENAMKSIQELQNLASEYGIADIFQDNGGKTLQLLILLGLRISPGREGNDAIDAEGKEYELKTINIALNRSGGVTTHHHLNEIILEKYRRVEAWYIGLYEGITLKEIYKLTPEMLEPKFKEWEEKVRLRNEPLNNPKIPLKLVKKGQLVYSHSK</sequence>
<dbReference type="GO" id="GO:0003677">
    <property type="term" value="F:DNA binding"/>
    <property type="evidence" value="ECO:0007669"/>
    <property type="project" value="UniProtKB-KW"/>
</dbReference>
<dbReference type="Gene3D" id="3.40.210.10">
    <property type="entry name" value="PVUII Endonuclease, subunit A"/>
    <property type="match status" value="1"/>
</dbReference>
<dbReference type="PANTHER" id="PTHR46797:SF24">
    <property type="entry name" value="DNA-BINDING PHAGE PROTEIN"/>
    <property type="match status" value="1"/>
</dbReference>
<dbReference type="InterPro" id="IPR011335">
    <property type="entry name" value="Restrct_endonuc-II-like"/>
</dbReference>
<dbReference type="GO" id="GO:0005829">
    <property type="term" value="C:cytosol"/>
    <property type="evidence" value="ECO:0007669"/>
    <property type="project" value="TreeGrafter"/>
</dbReference>
<dbReference type="Gene3D" id="1.10.260.40">
    <property type="entry name" value="lambda repressor-like DNA-binding domains"/>
    <property type="match status" value="1"/>
</dbReference>
<dbReference type="InterPro" id="IPR015306">
    <property type="entry name" value="Restrct_endonuc_II_PvuII"/>
</dbReference>
<evidence type="ECO:0000256" key="2">
    <source>
        <dbReference type="SAM" id="Coils"/>
    </source>
</evidence>
<dbReference type="GO" id="GO:0009036">
    <property type="term" value="F:type II site-specific deoxyribonuclease activity"/>
    <property type="evidence" value="ECO:0007669"/>
    <property type="project" value="UniProtKB-EC"/>
</dbReference>
<dbReference type="Proteomes" id="UP000010478">
    <property type="component" value="Chromosome"/>
</dbReference>
<proteinExistence type="predicted"/>
<keyword evidence="1" id="KW-0238">DNA-binding</keyword>
<dbReference type="SUPFAM" id="SSF52980">
    <property type="entry name" value="Restriction endonuclease-like"/>
    <property type="match status" value="1"/>
</dbReference>
<dbReference type="InterPro" id="IPR010982">
    <property type="entry name" value="Lambda_DNA-bd_dom_sf"/>
</dbReference>
<evidence type="ECO:0000256" key="1">
    <source>
        <dbReference type="ARBA" id="ARBA00023125"/>
    </source>
</evidence>
<accession>K9VCS8</accession>
<dbReference type="STRING" id="179408.Osc7112_1184"/>
<evidence type="ECO:0000313" key="4">
    <source>
        <dbReference type="EMBL" id="AFZ05731.1"/>
    </source>
</evidence>
<dbReference type="EMBL" id="CP003614">
    <property type="protein sequence ID" value="AFZ05731.1"/>
    <property type="molecule type" value="Genomic_DNA"/>
</dbReference>
<keyword evidence="5" id="KW-1185">Reference proteome</keyword>
<protein>
    <submittedName>
        <fullName evidence="4">Type II site-specific deoxyribonuclease</fullName>
        <ecNumber evidence="4">3.1.21.4</ecNumber>
    </submittedName>
</protein>
<evidence type="ECO:0000259" key="3">
    <source>
        <dbReference type="PROSITE" id="PS50943"/>
    </source>
</evidence>
<dbReference type="InterPro" id="IPR038402">
    <property type="entry name" value="PvuII_sf"/>
</dbReference>
<keyword evidence="4" id="KW-0378">Hydrolase</keyword>